<dbReference type="KEGG" id="mcys:MCB1EB_0577"/>
<protein>
    <submittedName>
        <fullName evidence="1">Uncharacterized protein</fullName>
    </submittedName>
</protein>
<name>A0A2Z6ETN2_9BURK</name>
<dbReference type="Proteomes" id="UP000282597">
    <property type="component" value="Chromosome"/>
</dbReference>
<accession>A0A2Z6ETN2</accession>
<keyword evidence="2" id="KW-1185">Reference proteome</keyword>
<evidence type="ECO:0000313" key="2">
    <source>
        <dbReference type="Proteomes" id="UP000282597"/>
    </source>
</evidence>
<gene>
    <name evidence="1" type="ORF">MCB1EB_0577</name>
</gene>
<organism evidence="1 2">
    <name type="scientific">Mycoavidus cysteinexigens</name>
    <dbReference type="NCBI Taxonomy" id="1553431"/>
    <lineage>
        <taxon>Bacteria</taxon>
        <taxon>Pseudomonadati</taxon>
        <taxon>Pseudomonadota</taxon>
        <taxon>Betaproteobacteria</taxon>
        <taxon>Burkholderiales</taxon>
        <taxon>Burkholderiaceae</taxon>
        <taxon>Mycoavidus</taxon>
    </lineage>
</organism>
<proteinExistence type="predicted"/>
<dbReference type="EMBL" id="AP018150">
    <property type="protein sequence ID" value="BBE08738.1"/>
    <property type="molecule type" value="Genomic_DNA"/>
</dbReference>
<sequence length="905" mass="105215">MDITGSSFLKYLPLRSSAFSPLQATLEKNKQADVEKHDQAMNFNNLSQNSDNASEGCKHSAINVQINDSLQISSETNRPRSSINLTSIKSAEKVQPTDLSQVQEEGLEAITEKFQSLRIKYPPDAEATQSQRGSSYSADKQRNLLFENLTKLIREIEVQINNGERSVEIIHKLLDYEEGIDTLSNIKDVRSLVSCLRQPFKNARQNETKILWKLADKMAGAFLEYNFISASTINEVFHLKPLMQINLQQKVENKFQRMLDLTIRKINVYLESGNNGPEIFLFFQNLYILVKYIYPHPKRESNLLRIINNLSGVIQYASVRKENFQIKLIISASRILNEIFSHEYSHNFYLFEFGLPLQKLFERFSIFEYKSDDYLNYLTQHTQQDLIYIYKSSSFYRNKENYSELESSKLDDWYIRLRECYKIINDGEINKIKFIDIKKIANRFTDPEKKLFLFGLYKNLISDLLRNNRGDYFRQKALDLLETILNEDGSLITRLDIFKDIVLSTEENFFWINELPKTKQRVTLDKWIKNISSEENDPYEFLTSLKCLLSKYIFTAPLNFNYLIKHAKRKMIKNIRQKIGSAIRLKEMDIRCSAFRFFRHMRSAMDGVPPYRNIASMKYVDENGKAFYLIGYSMGSPALGKITLPPQLIAGNDWSLDRGHSEAKLLATHEIGCIEEKGSGRILNLANLKREYFASTNEPCSTGENCKGNLLPSLPPGRYANDYKSPENRYGFMHKLDAHRWRKQNDEFYESEVDSEEECEAFVLENEYFEGLDLTNGQERAPVPAWRFHDYIKEKDPDYSKKYLESSVEKKYFSGYVNFSKNGDEVSLIQKDEQIVKLDIKKESKVDELDGEIDLATAINNCYRSSVSVSVLATRFRSLLDDLLNLRFDSSRREAEFTPRLSQKG</sequence>
<dbReference type="AlphaFoldDB" id="A0A2Z6ETN2"/>
<evidence type="ECO:0000313" key="1">
    <source>
        <dbReference type="EMBL" id="BBE08738.1"/>
    </source>
</evidence>
<reference evidence="1 2" key="1">
    <citation type="journal article" date="2018" name="Microbes Environ.">
        <title>Comparative Genomic Insights into Endofungal Lifestyles of Two Bacterial Endosymbionts, Mycoavidus cysteinexigens and Burkholderia rhizoxinica.</title>
        <authorList>
            <person name="Sharmin D."/>
            <person name="Guo Y."/>
            <person name="Nishizawa T."/>
            <person name="Ohshima S."/>
            <person name="Sato Y."/>
            <person name="Takashima Y."/>
            <person name="Narisawa K."/>
            <person name="Ohta H."/>
        </authorList>
    </citation>
    <scope>NUCLEOTIDE SEQUENCE [LARGE SCALE GENOMIC DNA]</scope>
    <source>
        <strain evidence="1 2">B1-EB</strain>
    </source>
</reference>
<dbReference type="RefSeq" id="WP_045363083.1">
    <property type="nucleotide sequence ID" value="NZ_AP018150.1"/>
</dbReference>